<dbReference type="Pfam" id="PF10006">
    <property type="entry name" value="DUF2249"/>
    <property type="match status" value="1"/>
</dbReference>
<evidence type="ECO:0000313" key="2">
    <source>
        <dbReference type="EMBL" id="AZQ77967.1"/>
    </source>
</evidence>
<name>A0A3Q9G925_9ACTO</name>
<sequence length="86" mass="9523">MSHECQCNNDDTVEETLDVLEIPHTVRHAAILGALAALPVNGSLLLKAPHMPNPLLSEVKDLEGEFNHEVVKDGPEHWLVRLRRAA</sequence>
<dbReference type="RefSeq" id="WP_126704769.1">
    <property type="nucleotide sequence ID" value="NZ_CP034593.1"/>
</dbReference>
<dbReference type="InterPro" id="IPR018720">
    <property type="entry name" value="DUF2249"/>
</dbReference>
<evidence type="ECO:0000313" key="3">
    <source>
        <dbReference type="Proteomes" id="UP000280344"/>
    </source>
</evidence>
<feature type="domain" description="DUF2249" evidence="1">
    <location>
        <begin position="16"/>
        <end position="84"/>
    </location>
</feature>
<dbReference type="OrthoDB" id="8451629at2"/>
<protein>
    <submittedName>
        <fullName evidence="2">DUF2249 domain-containing protein</fullName>
    </submittedName>
</protein>
<reference evidence="2 3" key="1">
    <citation type="submission" date="2018-12" db="EMBL/GenBank/DDBJ databases">
        <title>Complete genome sequence of Flaviflexus sp. H23T48.</title>
        <authorList>
            <person name="Bae J.-W."/>
            <person name="Lee J.-Y."/>
        </authorList>
    </citation>
    <scope>NUCLEOTIDE SEQUENCE [LARGE SCALE GENOMIC DNA]</scope>
    <source>
        <strain evidence="2 3">H23T48</strain>
    </source>
</reference>
<organism evidence="2 3">
    <name type="scientific">Flaviflexus ciconiae</name>
    <dbReference type="NCBI Taxonomy" id="2496867"/>
    <lineage>
        <taxon>Bacteria</taxon>
        <taxon>Bacillati</taxon>
        <taxon>Actinomycetota</taxon>
        <taxon>Actinomycetes</taxon>
        <taxon>Actinomycetales</taxon>
        <taxon>Actinomycetaceae</taxon>
        <taxon>Flaviflexus</taxon>
    </lineage>
</organism>
<keyword evidence="3" id="KW-1185">Reference proteome</keyword>
<accession>A0A3Q9G925</accession>
<evidence type="ECO:0000259" key="1">
    <source>
        <dbReference type="Pfam" id="PF10006"/>
    </source>
</evidence>
<proteinExistence type="predicted"/>
<dbReference type="AlphaFoldDB" id="A0A3Q9G925"/>
<dbReference type="KEGG" id="flh:EJ997_12075"/>
<gene>
    <name evidence="2" type="ORF">EJ997_12075</name>
</gene>
<dbReference type="Proteomes" id="UP000280344">
    <property type="component" value="Chromosome"/>
</dbReference>
<dbReference type="EMBL" id="CP034593">
    <property type="protein sequence ID" value="AZQ77967.1"/>
    <property type="molecule type" value="Genomic_DNA"/>
</dbReference>